<name>A0A067N896_PLEO1</name>
<dbReference type="Proteomes" id="UP000027073">
    <property type="component" value="Unassembled WGS sequence"/>
</dbReference>
<feature type="region of interest" description="Disordered" evidence="1">
    <location>
        <begin position="58"/>
        <end position="85"/>
    </location>
</feature>
<feature type="region of interest" description="Disordered" evidence="1">
    <location>
        <begin position="197"/>
        <end position="218"/>
    </location>
</feature>
<dbReference type="HOGENOM" id="CLU_1267361_0_0_1"/>
<dbReference type="InParanoid" id="A0A067N896"/>
<organism evidence="2 3">
    <name type="scientific">Pleurotus ostreatus (strain PC15)</name>
    <name type="common">Oyster mushroom</name>
    <dbReference type="NCBI Taxonomy" id="1137138"/>
    <lineage>
        <taxon>Eukaryota</taxon>
        <taxon>Fungi</taxon>
        <taxon>Dikarya</taxon>
        <taxon>Basidiomycota</taxon>
        <taxon>Agaricomycotina</taxon>
        <taxon>Agaricomycetes</taxon>
        <taxon>Agaricomycetidae</taxon>
        <taxon>Agaricales</taxon>
        <taxon>Pleurotineae</taxon>
        <taxon>Pleurotaceae</taxon>
        <taxon>Pleurotus</taxon>
    </lineage>
</organism>
<proteinExistence type="predicted"/>
<evidence type="ECO:0000313" key="2">
    <source>
        <dbReference type="EMBL" id="KDQ24248.1"/>
    </source>
</evidence>
<evidence type="ECO:0000313" key="3">
    <source>
        <dbReference type="Proteomes" id="UP000027073"/>
    </source>
</evidence>
<accession>A0A067N896</accession>
<dbReference type="AlphaFoldDB" id="A0A067N896"/>
<dbReference type="EMBL" id="KL198011">
    <property type="protein sequence ID" value="KDQ24248.1"/>
    <property type="molecule type" value="Genomic_DNA"/>
</dbReference>
<protein>
    <submittedName>
        <fullName evidence="2">Uncharacterized protein</fullName>
    </submittedName>
</protein>
<evidence type="ECO:0000256" key="1">
    <source>
        <dbReference type="SAM" id="MobiDB-lite"/>
    </source>
</evidence>
<gene>
    <name evidence="2" type="ORF">PLEOSDRAFT_170638</name>
</gene>
<sequence>MDSSSTAVKRRETVTWALLMLGRILERGCGCGTMKATALLTKKESIQRIIDDAMMLGTADASRDPDPDPNDDGSQKQGIKARSRRRWATPLEVRYSPGPGREPGLILLEHGHSAADAQAAGKSPVEGICTDVHSKEAGAQTPISAMIIKVESTGAPSIHPPLMASRRHVFNEAIPTMSASRLILSCGVPGNDRTFYTEQDIPKYDPQGPLSAIASVPR</sequence>
<dbReference type="VEuPathDB" id="FungiDB:PLEOSDRAFT_170638"/>
<reference evidence="3" key="1">
    <citation type="journal article" date="2014" name="Proc. Natl. Acad. Sci. U.S.A.">
        <title>Extensive sampling of basidiomycete genomes demonstrates inadequacy of the white-rot/brown-rot paradigm for wood decay fungi.</title>
        <authorList>
            <person name="Riley R."/>
            <person name="Salamov A.A."/>
            <person name="Brown D.W."/>
            <person name="Nagy L.G."/>
            <person name="Floudas D."/>
            <person name="Held B.W."/>
            <person name="Levasseur A."/>
            <person name="Lombard V."/>
            <person name="Morin E."/>
            <person name="Otillar R."/>
            <person name="Lindquist E.A."/>
            <person name="Sun H."/>
            <person name="LaButti K.M."/>
            <person name="Schmutz J."/>
            <person name="Jabbour D."/>
            <person name="Luo H."/>
            <person name="Baker S.E."/>
            <person name="Pisabarro A.G."/>
            <person name="Walton J.D."/>
            <person name="Blanchette R.A."/>
            <person name="Henrissat B."/>
            <person name="Martin F."/>
            <person name="Cullen D."/>
            <person name="Hibbett D.S."/>
            <person name="Grigoriev I.V."/>
        </authorList>
    </citation>
    <scope>NUCLEOTIDE SEQUENCE [LARGE SCALE GENOMIC DNA]</scope>
    <source>
        <strain evidence="3">PC15</strain>
    </source>
</reference>